<dbReference type="RefSeq" id="WP_128214197.1">
    <property type="nucleotide sequence ID" value="NZ_CP025746.1"/>
</dbReference>
<sequence length="222" mass="26094">MFKEHNYTLWGTYCSCGSECSILQNLHHPWSDTKFEVKVTCNCCKKELVINKDMATEFYDGKILSYFDGIYGDVLDLGCGEGFLSRTLLKESAVDKIYGLDIDEQCTDELKDIINHSNRFKFVKADISSLNEIFSTSSIDFLVSRDVFMFIEDTDKYFEDVTRIVRKEIRHMGWYQSFNDRMKNNLNPDQIVEEYSKRGWSTEIEYLDWYKSGYFIRASKNN</sequence>
<dbReference type="EMBL" id="CP025746">
    <property type="protein sequence ID" value="QAA33474.1"/>
    <property type="molecule type" value="Genomic_DNA"/>
</dbReference>
<organism evidence="2 3">
    <name type="scientific">Clostridium manihotivorum</name>
    <dbReference type="NCBI Taxonomy" id="2320868"/>
    <lineage>
        <taxon>Bacteria</taxon>
        <taxon>Bacillati</taxon>
        <taxon>Bacillota</taxon>
        <taxon>Clostridia</taxon>
        <taxon>Eubacteriales</taxon>
        <taxon>Clostridiaceae</taxon>
        <taxon>Clostridium</taxon>
    </lineage>
</organism>
<evidence type="ECO:0000259" key="1">
    <source>
        <dbReference type="Pfam" id="PF08241"/>
    </source>
</evidence>
<dbReference type="InterPro" id="IPR013216">
    <property type="entry name" value="Methyltransf_11"/>
</dbReference>
<dbReference type="GO" id="GO:0008757">
    <property type="term" value="F:S-adenosylmethionine-dependent methyltransferase activity"/>
    <property type="evidence" value="ECO:0007669"/>
    <property type="project" value="InterPro"/>
</dbReference>
<dbReference type="Proteomes" id="UP000286268">
    <property type="component" value="Chromosome"/>
</dbReference>
<dbReference type="CDD" id="cd02440">
    <property type="entry name" value="AdoMet_MTases"/>
    <property type="match status" value="1"/>
</dbReference>
<dbReference type="KEGG" id="cmah:C1I91_18485"/>
<dbReference type="InterPro" id="IPR029063">
    <property type="entry name" value="SAM-dependent_MTases_sf"/>
</dbReference>
<proteinExistence type="predicted"/>
<reference evidence="2 3" key="1">
    <citation type="submission" date="2018-01" db="EMBL/GenBank/DDBJ databases">
        <title>Genome Sequencing and Assembly of Anaerobacter polyendosporus strain CT4.</title>
        <authorList>
            <person name="Tachaapaikoon C."/>
            <person name="Sutheeworapong S."/>
            <person name="Jenjaroenpun P."/>
            <person name="Wongsurawat T."/>
            <person name="Nookeaw I."/>
            <person name="Cheawchanlertfa P."/>
            <person name="Kosugi A."/>
            <person name="Cheevadhanarak S."/>
            <person name="Ratanakhanokchai K."/>
        </authorList>
    </citation>
    <scope>NUCLEOTIDE SEQUENCE [LARGE SCALE GENOMIC DNA]</scope>
    <source>
        <strain evidence="2 3">CT4</strain>
    </source>
</reference>
<dbReference type="OrthoDB" id="8936324at2"/>
<feature type="domain" description="Methyltransferase type 11" evidence="1">
    <location>
        <begin position="75"/>
        <end position="167"/>
    </location>
</feature>
<dbReference type="Pfam" id="PF08241">
    <property type="entry name" value="Methyltransf_11"/>
    <property type="match status" value="1"/>
</dbReference>
<dbReference type="Gene3D" id="3.40.50.150">
    <property type="entry name" value="Vaccinia Virus protein VP39"/>
    <property type="match status" value="1"/>
</dbReference>
<accession>A0A3R5UAB3</accession>
<name>A0A3R5UAB3_9CLOT</name>
<dbReference type="AlphaFoldDB" id="A0A3R5UAB3"/>
<protein>
    <recommendedName>
        <fullName evidence="1">Methyltransferase type 11 domain-containing protein</fullName>
    </recommendedName>
</protein>
<evidence type="ECO:0000313" key="2">
    <source>
        <dbReference type="EMBL" id="QAA33474.1"/>
    </source>
</evidence>
<evidence type="ECO:0000313" key="3">
    <source>
        <dbReference type="Proteomes" id="UP000286268"/>
    </source>
</evidence>
<keyword evidence="3" id="KW-1185">Reference proteome</keyword>
<dbReference type="PANTHER" id="PTHR43861">
    <property type="entry name" value="TRANS-ACONITATE 2-METHYLTRANSFERASE-RELATED"/>
    <property type="match status" value="1"/>
</dbReference>
<gene>
    <name evidence="2" type="ORF">C1I91_18485</name>
</gene>
<dbReference type="SUPFAM" id="SSF53335">
    <property type="entry name" value="S-adenosyl-L-methionine-dependent methyltransferases"/>
    <property type="match status" value="1"/>
</dbReference>